<sequence length="330" mass="36463">RAEADGRAAAAKAYRAAAEPLVRDRRRNRIKRRLDRALVRLPWVGGVAVIARSGLWDRAGGGFGAMAAYARRGADPTVQPAALLDQAWYLSTYPDVAAGRLAPLVHYISRGWAEGRSPHPLFDRDFYAARNAQDLAATGLTPLEHFVHVGAARGRDPHPLFNIDHYVAQAPELAQTGENPLAHYLREGWRRDLSPHPLFQGERYRGRMTGDEARIPGLVHYVTVGSARGLKPHRLFDPAWYREQYPDVAAGGFEALSHYVQAGGHEGRNPSPWFDAARYITLRGSELRADVDPLTDYLQGGAWTVAQPLVSEAADPRLTPLENWASLSDT</sequence>
<dbReference type="EMBL" id="JAOTJD010000027">
    <property type="protein sequence ID" value="MFD3265146.1"/>
    <property type="molecule type" value="Genomic_DNA"/>
</dbReference>
<evidence type="ECO:0000313" key="2">
    <source>
        <dbReference type="Proteomes" id="UP001598130"/>
    </source>
</evidence>
<reference evidence="1 2" key="1">
    <citation type="submission" date="2022-09" db="EMBL/GenBank/DDBJ databases">
        <title>New species of Phenylobacterium.</title>
        <authorList>
            <person name="Mieszkin S."/>
        </authorList>
    </citation>
    <scope>NUCLEOTIDE SEQUENCE [LARGE SCALE GENOMIC DNA]</scope>
    <source>
        <strain evidence="1 2">HK31-G</strain>
    </source>
</reference>
<protein>
    <submittedName>
        <fullName evidence="1">Uncharacterized protein</fullName>
    </submittedName>
</protein>
<name>A0ABW6CTW9_9CAUL</name>
<accession>A0ABW6CTW9</accession>
<organism evidence="1 2">
    <name type="scientific">Phenylobacterium ferrooxidans</name>
    <dbReference type="NCBI Taxonomy" id="2982689"/>
    <lineage>
        <taxon>Bacteria</taxon>
        <taxon>Pseudomonadati</taxon>
        <taxon>Pseudomonadota</taxon>
        <taxon>Alphaproteobacteria</taxon>
        <taxon>Caulobacterales</taxon>
        <taxon>Caulobacteraceae</taxon>
        <taxon>Phenylobacterium</taxon>
    </lineage>
</organism>
<comment type="caution">
    <text evidence="1">The sequence shown here is derived from an EMBL/GenBank/DDBJ whole genome shotgun (WGS) entry which is preliminary data.</text>
</comment>
<feature type="non-terminal residue" evidence="1">
    <location>
        <position position="1"/>
    </location>
</feature>
<dbReference type="Proteomes" id="UP001598130">
    <property type="component" value="Unassembled WGS sequence"/>
</dbReference>
<keyword evidence="2" id="KW-1185">Reference proteome</keyword>
<dbReference type="RefSeq" id="WP_377370624.1">
    <property type="nucleotide sequence ID" value="NZ_JAOTJD010000027.1"/>
</dbReference>
<gene>
    <name evidence="1" type="ORF">OCL97_14390</name>
</gene>
<evidence type="ECO:0000313" key="1">
    <source>
        <dbReference type="EMBL" id="MFD3265146.1"/>
    </source>
</evidence>
<proteinExistence type="predicted"/>